<evidence type="ECO:0000313" key="2">
    <source>
        <dbReference type="EMBL" id="GMN31858.1"/>
    </source>
</evidence>
<keyword evidence="3" id="KW-1185">Reference proteome</keyword>
<gene>
    <name evidence="2" type="ORF">TIFTF001_003440</name>
</gene>
<dbReference type="AlphaFoldDB" id="A0AA87ZRQ7"/>
<name>A0AA87ZRQ7_FICCA</name>
<accession>A0AA87ZRQ7</accession>
<dbReference type="EMBL" id="BTGU01000003">
    <property type="protein sequence ID" value="GMN31858.1"/>
    <property type="molecule type" value="Genomic_DNA"/>
</dbReference>
<proteinExistence type="predicted"/>
<reference evidence="2" key="1">
    <citation type="submission" date="2023-07" db="EMBL/GenBank/DDBJ databases">
        <title>draft genome sequence of fig (Ficus carica).</title>
        <authorList>
            <person name="Takahashi T."/>
            <person name="Nishimura K."/>
        </authorList>
    </citation>
    <scope>NUCLEOTIDE SEQUENCE</scope>
</reference>
<sequence length="49" mass="5546">MQDRTHSREPRSAAAGLRVNHHGGLHNESDSRLVMGRDNFHGGYGFMPW</sequence>
<organism evidence="2 3">
    <name type="scientific">Ficus carica</name>
    <name type="common">Common fig</name>
    <dbReference type="NCBI Taxonomy" id="3494"/>
    <lineage>
        <taxon>Eukaryota</taxon>
        <taxon>Viridiplantae</taxon>
        <taxon>Streptophyta</taxon>
        <taxon>Embryophyta</taxon>
        <taxon>Tracheophyta</taxon>
        <taxon>Spermatophyta</taxon>
        <taxon>Magnoliopsida</taxon>
        <taxon>eudicotyledons</taxon>
        <taxon>Gunneridae</taxon>
        <taxon>Pentapetalae</taxon>
        <taxon>rosids</taxon>
        <taxon>fabids</taxon>
        <taxon>Rosales</taxon>
        <taxon>Moraceae</taxon>
        <taxon>Ficeae</taxon>
        <taxon>Ficus</taxon>
    </lineage>
</organism>
<dbReference type="Proteomes" id="UP001187192">
    <property type="component" value="Unassembled WGS sequence"/>
</dbReference>
<comment type="caution">
    <text evidence="2">The sequence shown here is derived from an EMBL/GenBank/DDBJ whole genome shotgun (WGS) entry which is preliminary data.</text>
</comment>
<dbReference type="Gramene" id="FCD_00004929-RA">
    <property type="protein sequence ID" value="FCD_00004929-RA:cds"/>
    <property type="gene ID" value="FCD_00004929"/>
</dbReference>
<protein>
    <submittedName>
        <fullName evidence="2">Uncharacterized protein</fullName>
    </submittedName>
</protein>
<feature type="region of interest" description="Disordered" evidence="1">
    <location>
        <begin position="1"/>
        <end position="30"/>
    </location>
</feature>
<evidence type="ECO:0000313" key="3">
    <source>
        <dbReference type="Proteomes" id="UP001187192"/>
    </source>
</evidence>
<evidence type="ECO:0000256" key="1">
    <source>
        <dbReference type="SAM" id="MobiDB-lite"/>
    </source>
</evidence>
<feature type="compositionally biased region" description="Basic and acidic residues" evidence="1">
    <location>
        <begin position="1"/>
        <end position="11"/>
    </location>
</feature>